<evidence type="ECO:0008006" key="4">
    <source>
        <dbReference type="Google" id="ProtNLM"/>
    </source>
</evidence>
<organism evidence="2 3">
    <name type="scientific">Brucella cytisi</name>
    <dbReference type="NCBI Taxonomy" id="407152"/>
    <lineage>
        <taxon>Bacteria</taxon>
        <taxon>Pseudomonadati</taxon>
        <taxon>Pseudomonadota</taxon>
        <taxon>Alphaproteobacteria</taxon>
        <taxon>Hyphomicrobiales</taxon>
        <taxon>Brucellaceae</taxon>
        <taxon>Brucella/Ochrobactrum group</taxon>
        <taxon>Brucella</taxon>
    </lineage>
</organism>
<dbReference type="RefSeq" id="WP_071631105.1">
    <property type="nucleotide sequence ID" value="NZ_JBCAUP010000017.1"/>
</dbReference>
<dbReference type="AlphaFoldDB" id="A0A1J6IGR7"/>
<name>A0A1J6IGR7_9HYPH</name>
<reference evidence="2 3" key="1">
    <citation type="submission" date="2016-10" db="EMBL/GenBank/DDBJ databases">
        <title>The Draft Genome Sequence of the Potato Rhizosphere Bacteria Ochrobactrum sp. IPA7.2.</title>
        <authorList>
            <person name="Gogoleva N.E."/>
            <person name="Khlopko Y.A."/>
            <person name="Burygin G.L."/>
            <person name="Plotnikov A.O."/>
        </authorList>
    </citation>
    <scope>NUCLEOTIDE SEQUENCE [LARGE SCALE GENOMIC DNA]</scope>
    <source>
        <strain evidence="2 3">IPA7.2</strain>
    </source>
</reference>
<proteinExistence type="predicted"/>
<feature type="region of interest" description="Disordered" evidence="1">
    <location>
        <begin position="52"/>
        <end position="72"/>
    </location>
</feature>
<comment type="caution">
    <text evidence="2">The sequence shown here is derived from an EMBL/GenBank/DDBJ whole genome shotgun (WGS) entry which is preliminary data.</text>
</comment>
<evidence type="ECO:0000313" key="2">
    <source>
        <dbReference type="EMBL" id="OIS94288.1"/>
    </source>
</evidence>
<sequence>MNKFNLATILAGCISMIAGCSTPDGNNWVKDGMPRSEAQQAYAECKYEAESSTATIGTGGRPPRTWGDAIGEGIGDGIAKGMEQSDLIKDCMRARGFTQ</sequence>
<dbReference type="PROSITE" id="PS51257">
    <property type="entry name" value="PROKAR_LIPOPROTEIN"/>
    <property type="match status" value="1"/>
</dbReference>
<dbReference type="EMBL" id="MOEC01000005">
    <property type="protein sequence ID" value="OIS94288.1"/>
    <property type="molecule type" value="Genomic_DNA"/>
</dbReference>
<dbReference type="Proteomes" id="UP000182985">
    <property type="component" value="Unassembled WGS sequence"/>
</dbReference>
<accession>A0A1J6IGR7</accession>
<gene>
    <name evidence="2" type="ORF">BLA27_07200</name>
</gene>
<protein>
    <recommendedName>
        <fullName evidence="4">Lipoprotein</fullName>
    </recommendedName>
</protein>
<keyword evidence="3" id="KW-1185">Reference proteome</keyword>
<dbReference type="OrthoDB" id="8083142at2"/>
<evidence type="ECO:0000256" key="1">
    <source>
        <dbReference type="SAM" id="MobiDB-lite"/>
    </source>
</evidence>
<evidence type="ECO:0000313" key="3">
    <source>
        <dbReference type="Proteomes" id="UP000182985"/>
    </source>
</evidence>